<dbReference type="PANTHER" id="PTHR43918">
    <property type="entry name" value="ACETYLCHOLINESTERASE"/>
    <property type="match status" value="1"/>
</dbReference>
<dbReference type="InterPro" id="IPR029058">
    <property type="entry name" value="AB_hydrolase_fold"/>
</dbReference>
<dbReference type="Proteomes" id="UP000821853">
    <property type="component" value="Chromosome 4"/>
</dbReference>
<dbReference type="EMBL" id="JABSTR010000006">
    <property type="protein sequence ID" value="KAH9373716.1"/>
    <property type="molecule type" value="Genomic_DNA"/>
</dbReference>
<dbReference type="GO" id="GO:0003990">
    <property type="term" value="F:acetylcholinesterase activity"/>
    <property type="evidence" value="ECO:0007669"/>
    <property type="project" value="TreeGrafter"/>
</dbReference>
<evidence type="ECO:0000256" key="1">
    <source>
        <dbReference type="ARBA" id="ARBA00005964"/>
    </source>
</evidence>
<dbReference type="AlphaFoldDB" id="A0A9J6GH79"/>
<dbReference type="InterPro" id="IPR050654">
    <property type="entry name" value="AChE-related_enzymes"/>
</dbReference>
<protein>
    <recommendedName>
        <fullName evidence="6">Carboxylesterase type B domain-containing protein</fullName>
    </recommendedName>
</protein>
<dbReference type="Pfam" id="PF00135">
    <property type="entry name" value="COesterase"/>
    <property type="match status" value="1"/>
</dbReference>
<dbReference type="VEuPathDB" id="VectorBase:HLOH_050973"/>
<sequence>MSVAAVTETGRSPMRPVTSLPDATDYDGALLSSKANAVVVVPNYRLGLLGHTTLNGSVTVPLGLGDQLTAIRWLQENVGLFGGNASRLVLMGHGAGAASVGHWMLTTRPELTAVRRFIMISGSPYNRQAQRLFVSCYWWMTNGCRVLTGDL</sequence>
<dbReference type="Gene3D" id="3.40.50.1820">
    <property type="entry name" value="alpha/beta hydrolase"/>
    <property type="match status" value="1"/>
</dbReference>
<dbReference type="PANTHER" id="PTHR43918:SF4">
    <property type="entry name" value="CARBOXYLIC ESTER HYDROLASE"/>
    <property type="match status" value="1"/>
</dbReference>
<keyword evidence="4" id="KW-0325">Glycoprotein</keyword>
<proteinExistence type="inferred from homology"/>
<evidence type="ECO:0000259" key="6">
    <source>
        <dbReference type="Pfam" id="PF00135"/>
    </source>
</evidence>
<dbReference type="OrthoDB" id="3200163at2759"/>
<comment type="similarity">
    <text evidence="1">Belongs to the type-B carboxylesterase/lipase family.</text>
</comment>
<dbReference type="InterPro" id="IPR002018">
    <property type="entry name" value="CarbesteraseB"/>
</dbReference>
<dbReference type="GO" id="GO:0006581">
    <property type="term" value="P:acetylcholine catabolic process"/>
    <property type="evidence" value="ECO:0007669"/>
    <property type="project" value="TreeGrafter"/>
</dbReference>
<gene>
    <name evidence="7" type="ORF">HPB48_018639</name>
</gene>
<comment type="caution">
    <text evidence="7">The sequence shown here is derived from an EMBL/GenBank/DDBJ whole genome shotgun (WGS) entry which is preliminary data.</text>
</comment>
<keyword evidence="8" id="KW-1185">Reference proteome</keyword>
<evidence type="ECO:0000256" key="4">
    <source>
        <dbReference type="ARBA" id="ARBA00023180"/>
    </source>
</evidence>
<organism evidence="7 8">
    <name type="scientific">Haemaphysalis longicornis</name>
    <name type="common">Bush tick</name>
    <dbReference type="NCBI Taxonomy" id="44386"/>
    <lineage>
        <taxon>Eukaryota</taxon>
        <taxon>Metazoa</taxon>
        <taxon>Ecdysozoa</taxon>
        <taxon>Arthropoda</taxon>
        <taxon>Chelicerata</taxon>
        <taxon>Arachnida</taxon>
        <taxon>Acari</taxon>
        <taxon>Parasitiformes</taxon>
        <taxon>Ixodida</taxon>
        <taxon>Ixodoidea</taxon>
        <taxon>Ixodidae</taxon>
        <taxon>Haemaphysalinae</taxon>
        <taxon>Haemaphysalis</taxon>
    </lineage>
</organism>
<keyword evidence="3" id="KW-0378">Hydrolase</keyword>
<accession>A0A9J6GH79</accession>
<reference evidence="7 8" key="1">
    <citation type="journal article" date="2020" name="Cell">
        <title>Large-Scale Comparative Analyses of Tick Genomes Elucidate Their Genetic Diversity and Vector Capacities.</title>
        <authorList>
            <consortium name="Tick Genome and Microbiome Consortium (TIGMIC)"/>
            <person name="Jia N."/>
            <person name="Wang J."/>
            <person name="Shi W."/>
            <person name="Du L."/>
            <person name="Sun Y."/>
            <person name="Zhan W."/>
            <person name="Jiang J.F."/>
            <person name="Wang Q."/>
            <person name="Zhang B."/>
            <person name="Ji P."/>
            <person name="Bell-Sakyi L."/>
            <person name="Cui X.M."/>
            <person name="Yuan T.T."/>
            <person name="Jiang B.G."/>
            <person name="Yang W.F."/>
            <person name="Lam T.T."/>
            <person name="Chang Q.C."/>
            <person name="Ding S.J."/>
            <person name="Wang X.J."/>
            <person name="Zhu J.G."/>
            <person name="Ruan X.D."/>
            <person name="Zhao L."/>
            <person name="Wei J.T."/>
            <person name="Ye R.Z."/>
            <person name="Que T.C."/>
            <person name="Du C.H."/>
            <person name="Zhou Y.H."/>
            <person name="Cheng J.X."/>
            <person name="Dai P.F."/>
            <person name="Guo W.B."/>
            <person name="Han X.H."/>
            <person name="Huang E.J."/>
            <person name="Li L.F."/>
            <person name="Wei W."/>
            <person name="Gao Y.C."/>
            <person name="Liu J.Z."/>
            <person name="Shao H.Z."/>
            <person name="Wang X."/>
            <person name="Wang C.C."/>
            <person name="Yang T.C."/>
            <person name="Huo Q.B."/>
            <person name="Li W."/>
            <person name="Chen H.Y."/>
            <person name="Chen S.E."/>
            <person name="Zhou L.G."/>
            <person name="Ni X.B."/>
            <person name="Tian J.H."/>
            <person name="Sheng Y."/>
            <person name="Liu T."/>
            <person name="Pan Y.S."/>
            <person name="Xia L.Y."/>
            <person name="Li J."/>
            <person name="Zhao F."/>
            <person name="Cao W.C."/>
        </authorList>
    </citation>
    <scope>NUCLEOTIDE SEQUENCE [LARGE SCALE GENOMIC DNA]</scope>
    <source>
        <strain evidence="7">HaeL-2018</strain>
    </source>
</reference>
<evidence type="ECO:0000256" key="3">
    <source>
        <dbReference type="ARBA" id="ARBA00022801"/>
    </source>
</evidence>
<feature type="region of interest" description="Disordered" evidence="5">
    <location>
        <begin position="1"/>
        <end position="20"/>
    </location>
</feature>
<keyword evidence="2" id="KW-0719">Serine esterase</keyword>
<name>A0A9J6GH79_HAELO</name>
<evidence type="ECO:0000313" key="8">
    <source>
        <dbReference type="Proteomes" id="UP000821853"/>
    </source>
</evidence>
<dbReference type="GO" id="GO:0005615">
    <property type="term" value="C:extracellular space"/>
    <property type="evidence" value="ECO:0007669"/>
    <property type="project" value="TreeGrafter"/>
</dbReference>
<feature type="domain" description="Carboxylesterase type B" evidence="6">
    <location>
        <begin position="23"/>
        <end position="129"/>
    </location>
</feature>
<evidence type="ECO:0000313" key="7">
    <source>
        <dbReference type="EMBL" id="KAH9373716.1"/>
    </source>
</evidence>
<dbReference type="SUPFAM" id="SSF53474">
    <property type="entry name" value="alpha/beta-Hydrolases"/>
    <property type="match status" value="1"/>
</dbReference>
<dbReference type="GO" id="GO:0019695">
    <property type="term" value="P:choline metabolic process"/>
    <property type="evidence" value="ECO:0007669"/>
    <property type="project" value="TreeGrafter"/>
</dbReference>
<evidence type="ECO:0000256" key="2">
    <source>
        <dbReference type="ARBA" id="ARBA00022487"/>
    </source>
</evidence>
<dbReference type="GO" id="GO:0005886">
    <property type="term" value="C:plasma membrane"/>
    <property type="evidence" value="ECO:0007669"/>
    <property type="project" value="TreeGrafter"/>
</dbReference>
<evidence type="ECO:0000256" key="5">
    <source>
        <dbReference type="SAM" id="MobiDB-lite"/>
    </source>
</evidence>